<sequence>MAGTSEDTIMEEREELMVSPKLAKHHHPTRKVARFLKPSVSSIDVQPFPFNLPTASSVPEKSSLNVSFNGWRTTGIGNHGLIACIVCTNLPGKKQE</sequence>
<accession>A0AAU9PJD0</accession>
<dbReference type="EMBL" id="CAKMRJ010005634">
    <property type="protein sequence ID" value="CAH1449811.1"/>
    <property type="molecule type" value="Genomic_DNA"/>
</dbReference>
<evidence type="ECO:0000313" key="2">
    <source>
        <dbReference type="Proteomes" id="UP001157418"/>
    </source>
</evidence>
<dbReference type="AlphaFoldDB" id="A0AAU9PJD0"/>
<reference evidence="1 2" key="1">
    <citation type="submission" date="2022-01" db="EMBL/GenBank/DDBJ databases">
        <authorList>
            <person name="Xiong W."/>
            <person name="Schranz E."/>
        </authorList>
    </citation>
    <scope>NUCLEOTIDE SEQUENCE [LARGE SCALE GENOMIC DNA]</scope>
</reference>
<dbReference type="Proteomes" id="UP001157418">
    <property type="component" value="Unassembled WGS sequence"/>
</dbReference>
<gene>
    <name evidence="1" type="ORF">LVIROSA_LOCUS35270</name>
</gene>
<protein>
    <submittedName>
        <fullName evidence="1">Uncharacterized protein</fullName>
    </submittedName>
</protein>
<comment type="caution">
    <text evidence="1">The sequence shown here is derived from an EMBL/GenBank/DDBJ whole genome shotgun (WGS) entry which is preliminary data.</text>
</comment>
<evidence type="ECO:0000313" key="1">
    <source>
        <dbReference type="EMBL" id="CAH1449811.1"/>
    </source>
</evidence>
<keyword evidence="2" id="KW-1185">Reference proteome</keyword>
<organism evidence="1 2">
    <name type="scientific">Lactuca virosa</name>
    <dbReference type="NCBI Taxonomy" id="75947"/>
    <lineage>
        <taxon>Eukaryota</taxon>
        <taxon>Viridiplantae</taxon>
        <taxon>Streptophyta</taxon>
        <taxon>Embryophyta</taxon>
        <taxon>Tracheophyta</taxon>
        <taxon>Spermatophyta</taxon>
        <taxon>Magnoliopsida</taxon>
        <taxon>eudicotyledons</taxon>
        <taxon>Gunneridae</taxon>
        <taxon>Pentapetalae</taxon>
        <taxon>asterids</taxon>
        <taxon>campanulids</taxon>
        <taxon>Asterales</taxon>
        <taxon>Asteraceae</taxon>
        <taxon>Cichorioideae</taxon>
        <taxon>Cichorieae</taxon>
        <taxon>Lactucinae</taxon>
        <taxon>Lactuca</taxon>
    </lineage>
</organism>
<name>A0AAU9PJD0_9ASTR</name>
<proteinExistence type="predicted"/>